<gene>
    <name evidence="3" type="ORF">CTRG_00919</name>
</gene>
<organism evidence="3 4">
    <name type="scientific">Candida tropicalis (strain ATCC MYA-3404 / T1)</name>
    <name type="common">Yeast</name>
    <dbReference type="NCBI Taxonomy" id="294747"/>
    <lineage>
        <taxon>Eukaryota</taxon>
        <taxon>Fungi</taxon>
        <taxon>Dikarya</taxon>
        <taxon>Ascomycota</taxon>
        <taxon>Saccharomycotina</taxon>
        <taxon>Pichiomycetes</taxon>
        <taxon>Debaryomycetaceae</taxon>
        <taxon>Candida/Lodderomyces clade</taxon>
        <taxon>Candida</taxon>
    </lineage>
</organism>
<dbReference type="Proteomes" id="UP000002037">
    <property type="component" value="Unassembled WGS sequence"/>
</dbReference>
<feature type="compositionally biased region" description="Polar residues" evidence="2">
    <location>
        <begin position="383"/>
        <end position="394"/>
    </location>
</feature>
<name>C5M4C9_CANTT</name>
<evidence type="ECO:0000313" key="4">
    <source>
        <dbReference type="Proteomes" id="UP000002037"/>
    </source>
</evidence>
<evidence type="ECO:0000256" key="2">
    <source>
        <dbReference type="SAM" id="MobiDB-lite"/>
    </source>
</evidence>
<dbReference type="EMBL" id="GG692395">
    <property type="protein sequence ID" value="EER36179.1"/>
    <property type="molecule type" value="Genomic_DNA"/>
</dbReference>
<dbReference type="AlphaFoldDB" id="C5M4C9"/>
<evidence type="ECO:0000256" key="1">
    <source>
        <dbReference type="SAM" id="Coils"/>
    </source>
</evidence>
<keyword evidence="1" id="KW-0175">Coiled coil</keyword>
<dbReference type="STRING" id="294747.C5M4C9"/>
<feature type="compositionally biased region" description="Polar residues" evidence="2">
    <location>
        <begin position="20"/>
        <end position="30"/>
    </location>
</feature>
<reference evidence="3 4" key="1">
    <citation type="journal article" date="2009" name="Nature">
        <title>Evolution of pathogenicity and sexual reproduction in eight Candida genomes.</title>
        <authorList>
            <person name="Butler G."/>
            <person name="Rasmussen M.D."/>
            <person name="Lin M.F."/>
            <person name="Santos M.A."/>
            <person name="Sakthikumar S."/>
            <person name="Munro C.A."/>
            <person name="Rheinbay E."/>
            <person name="Grabherr M."/>
            <person name="Forche A."/>
            <person name="Reedy J.L."/>
            <person name="Agrafioti I."/>
            <person name="Arnaud M.B."/>
            <person name="Bates S."/>
            <person name="Brown A.J."/>
            <person name="Brunke S."/>
            <person name="Costanzo M.C."/>
            <person name="Fitzpatrick D.A."/>
            <person name="de Groot P.W."/>
            <person name="Harris D."/>
            <person name="Hoyer L.L."/>
            <person name="Hube B."/>
            <person name="Klis F.M."/>
            <person name="Kodira C."/>
            <person name="Lennard N."/>
            <person name="Logue M.E."/>
            <person name="Martin R."/>
            <person name="Neiman A.M."/>
            <person name="Nikolaou E."/>
            <person name="Quail M.A."/>
            <person name="Quinn J."/>
            <person name="Santos M.C."/>
            <person name="Schmitzberger F.F."/>
            <person name="Sherlock G."/>
            <person name="Shah P."/>
            <person name="Silverstein K.A."/>
            <person name="Skrzypek M.S."/>
            <person name="Soll D."/>
            <person name="Staggs R."/>
            <person name="Stansfield I."/>
            <person name="Stumpf M.P."/>
            <person name="Sudbery P.E."/>
            <person name="Srikantha T."/>
            <person name="Zeng Q."/>
            <person name="Berman J."/>
            <person name="Berriman M."/>
            <person name="Heitman J."/>
            <person name="Gow N.A."/>
            <person name="Lorenz M.C."/>
            <person name="Birren B.W."/>
            <person name="Kellis M."/>
            <person name="Cuomo C.A."/>
        </authorList>
    </citation>
    <scope>NUCLEOTIDE SEQUENCE [LARGE SCALE GENOMIC DNA]</scope>
    <source>
        <strain evidence="4">ATCC MYA-3404 / T1</strain>
    </source>
</reference>
<accession>C5M4C9</accession>
<dbReference type="VEuPathDB" id="FungiDB:CTRG_00919"/>
<protein>
    <submittedName>
        <fullName evidence="3">Uncharacterized protein</fullName>
    </submittedName>
</protein>
<dbReference type="KEGG" id="ctp:CTRG_00919"/>
<dbReference type="GeneID" id="8300600"/>
<feature type="compositionally biased region" description="Basic and acidic residues" evidence="2">
    <location>
        <begin position="121"/>
        <end position="147"/>
    </location>
</feature>
<dbReference type="RefSeq" id="XP_002546137.1">
    <property type="nucleotide sequence ID" value="XM_002546091.1"/>
</dbReference>
<proteinExistence type="predicted"/>
<feature type="coiled-coil region" evidence="1">
    <location>
        <begin position="200"/>
        <end position="273"/>
    </location>
</feature>
<keyword evidence="4" id="KW-1185">Reference proteome</keyword>
<dbReference type="HOGENOM" id="CLU_504306_0_0_1"/>
<evidence type="ECO:0000313" key="3">
    <source>
        <dbReference type="EMBL" id="EER36179.1"/>
    </source>
</evidence>
<sequence>MMVVNNDLSDIEKSYMFDSPVSTDHSTPGQKGQGRNIISVYSEDQIFKKGNIQQQQQQQENKSLNMIETPSRVPSRDKQYELLKSPTPNPKPKPIIPERQQVRQEPSTQEFLNGRLASDNGGRKVSDNSDRLSLKRPNDMHYNHNRNDSNSSTITSLPSVNHESKPFFDPHDILEVPKQNPLNQESISFQKQIQEKDEYIKLLTRQGHDERDKNKELEREIKLIRDQYLLQETKHQLEVDRLKFENTKAMYEISQLKDEIAKLQNETITLRSKTQEQMQMKPRFDDFFNEITPIVEEKEGVSHAPQSKEHARPDVSNEEVSPIDDEKVPVSPTKEQQEEEDLITPVKKVIISCNKSTQTNITKNQSTQTEPSYDNIPDDAAPVTTSKDLNQEEQSPIPDDDTIEIQPLQDLKPNKYPEFSLSSLDPEVIPYYKALKLDLVDELSARDKEYLIKKLMSKFMIKFDILDESIQRFSKFILICYDYLNRLHQVVYPGHKLKCSDYYRGRAYRNGKVDEEMIGLQECLEGMIHVINDSLHGVQV</sequence>
<feature type="region of interest" description="Disordered" evidence="2">
    <location>
        <begin position="18"/>
        <end position="156"/>
    </location>
</feature>
<feature type="region of interest" description="Disordered" evidence="2">
    <location>
        <begin position="298"/>
        <end position="341"/>
    </location>
</feature>
<feature type="region of interest" description="Disordered" evidence="2">
    <location>
        <begin position="360"/>
        <end position="401"/>
    </location>
</feature>
<feature type="compositionally biased region" description="Basic and acidic residues" evidence="2">
    <location>
        <begin position="298"/>
        <end position="315"/>
    </location>
</feature>
<feature type="compositionally biased region" description="Polar residues" evidence="2">
    <location>
        <begin position="360"/>
        <end position="372"/>
    </location>
</feature>
<dbReference type="OrthoDB" id="4026739at2759"/>